<dbReference type="EMBL" id="LRRQ01000153">
    <property type="protein sequence ID" value="OAM87917.1"/>
    <property type="molecule type" value="Genomic_DNA"/>
</dbReference>
<sequence length="396" mass="43826">MRSTRRRSVATLTLTAEAARRFHRRALGLDAPHTDTAAAIAHHGYVQIDPINVCGRMHDLILRNRVANYAEGDLMRHLHGVPPDAPRSAAPLAAEQRTAFEHYLPVRGILVAFATEAWPHLLASMRAREKSAGAWSGRLDADQRRMAARLLDEIARRGPLSSEDIADDARSFNGWSGGWGFGRLARITLDKLFFHGRLLIARRHDARRVYDLPERVLPASVLGAPGPSAGETRRWLAHLGLRQHRLLSLKKHDAALVADLVQPLQVEGCPALFCLREDLPLLDAAASGPDSPGVPFTLPAGAAPLLLAPLDPLIYHRALTRKLWGFDYTWEVYTPPPKRVRGYYALPLLSGTEFVGYVDPKADRAKRKLRVVKRSVRRGHRVAGSIAGLAKFLGLR</sequence>
<dbReference type="PANTHER" id="PTHR30528">
    <property type="entry name" value="CYTOPLASMIC PROTEIN"/>
    <property type="match status" value="1"/>
</dbReference>
<gene>
    <name evidence="1" type="ORF">AW736_19830</name>
</gene>
<evidence type="ECO:0008006" key="3">
    <source>
        <dbReference type="Google" id="ProtNLM"/>
    </source>
</evidence>
<dbReference type="STRING" id="1184151.AW736_19830"/>
<accession>A0A178IFH9</accession>
<dbReference type="Proteomes" id="UP000078486">
    <property type="component" value="Unassembled WGS sequence"/>
</dbReference>
<evidence type="ECO:0000313" key="1">
    <source>
        <dbReference type="EMBL" id="OAM87917.1"/>
    </source>
</evidence>
<keyword evidence="2" id="KW-1185">Reference proteome</keyword>
<name>A0A178IFH9_9BACT</name>
<proteinExistence type="predicted"/>
<comment type="caution">
    <text evidence="1">The sequence shown here is derived from an EMBL/GenBank/DDBJ whole genome shotgun (WGS) entry which is preliminary data.</text>
</comment>
<dbReference type="OrthoDB" id="9787207at2"/>
<dbReference type="InterPro" id="IPR009351">
    <property type="entry name" value="AlkZ-like"/>
</dbReference>
<dbReference type="AlphaFoldDB" id="A0A178IFH9"/>
<protein>
    <recommendedName>
        <fullName evidence="3">Winged helix-turn-helix domain-containing protein</fullName>
    </recommendedName>
</protein>
<evidence type="ECO:0000313" key="2">
    <source>
        <dbReference type="Proteomes" id="UP000078486"/>
    </source>
</evidence>
<dbReference type="RefSeq" id="WP_068772059.1">
    <property type="nucleotide sequence ID" value="NZ_CP109796.1"/>
</dbReference>
<dbReference type="PANTHER" id="PTHR30528:SF0">
    <property type="entry name" value="CYTOPLASMIC PROTEIN"/>
    <property type="match status" value="1"/>
</dbReference>
<reference evidence="1 2" key="1">
    <citation type="submission" date="2016-01" db="EMBL/GenBank/DDBJ databases">
        <title>High potential of lignocellulose degradation of a new Verrucomicrobia species.</title>
        <authorList>
            <person name="Wang Y."/>
            <person name="Shi Y."/>
            <person name="Qiu Z."/>
            <person name="Liu S."/>
            <person name="Yang H."/>
        </authorList>
    </citation>
    <scope>NUCLEOTIDE SEQUENCE [LARGE SCALE GENOMIC DNA]</scope>
    <source>
        <strain evidence="1 2">TSB47</strain>
    </source>
</reference>
<organism evidence="1 2">
    <name type="scientific">Termitidicoccus mucosus</name>
    <dbReference type="NCBI Taxonomy" id="1184151"/>
    <lineage>
        <taxon>Bacteria</taxon>
        <taxon>Pseudomonadati</taxon>
        <taxon>Verrucomicrobiota</taxon>
        <taxon>Opitutia</taxon>
        <taxon>Opitutales</taxon>
        <taxon>Opitutaceae</taxon>
        <taxon>Termitidicoccus</taxon>
    </lineage>
</organism>
<dbReference type="Pfam" id="PF06224">
    <property type="entry name" value="AlkZ-like"/>
    <property type="match status" value="1"/>
</dbReference>